<evidence type="ECO:0000313" key="8">
    <source>
        <dbReference type="EMBL" id="AEV68004.1"/>
    </source>
</evidence>
<dbReference type="EC" id="2.7.13.3" evidence="2"/>
<evidence type="ECO:0000259" key="7">
    <source>
        <dbReference type="PROSITE" id="PS50109"/>
    </source>
</evidence>
<keyword evidence="4" id="KW-0902">Two-component regulatory system</keyword>
<gene>
    <name evidence="8" type="ordered locus">Clocl_1353</name>
</gene>
<keyword evidence="3 8" id="KW-0808">Transferase</keyword>
<dbReference type="InterPro" id="IPR036890">
    <property type="entry name" value="HATPase_C_sf"/>
</dbReference>
<dbReference type="GO" id="GO:0000160">
    <property type="term" value="P:phosphorelay signal transduction system"/>
    <property type="evidence" value="ECO:0007669"/>
    <property type="project" value="UniProtKB-KW"/>
</dbReference>
<dbReference type="AlphaFoldDB" id="G8M0F9"/>
<sequence length="289" mass="32877" precursor="true">MEKKLNINKTIISIIVLNIIHLAVLIGALIYNAIYNKLNKIGSNSLTYLFFFAMVFITLFINSFITIKNAVTLSDSESQYEVLKSTLDQLENLNKTLRAQRHDFMNHLQVVYSLIEMHEYKDAEDYIEQVYNDIQKVSKVLKTSNAAINALLQAKILDCEKKDIKTELKVTSRLDNFHVPSWEMCRILGNIIDNSIYALEEIEGSKLLTISIFENLKVFGFSITNNGPKIPENIIDKIFEAGFTTKGSKGEGMGLFTVKNTVERYSGKIKVSSEDYTTFEITFPKNIDA</sequence>
<dbReference type="RefSeq" id="WP_014254618.1">
    <property type="nucleotide sequence ID" value="NC_016627.1"/>
</dbReference>
<keyword evidence="9" id="KW-1185">Reference proteome</keyword>
<dbReference type="SUPFAM" id="SSF55874">
    <property type="entry name" value="ATPase domain of HSP90 chaperone/DNA topoisomerase II/histidine kinase"/>
    <property type="match status" value="1"/>
</dbReference>
<dbReference type="PRINTS" id="PR00344">
    <property type="entry name" value="BCTRLSENSOR"/>
</dbReference>
<comment type="catalytic activity">
    <reaction evidence="1">
        <text>ATP + protein L-histidine = ADP + protein N-phospho-L-histidine.</text>
        <dbReference type="EC" id="2.7.13.3"/>
    </reaction>
</comment>
<dbReference type="InterPro" id="IPR003594">
    <property type="entry name" value="HATPase_dom"/>
</dbReference>
<dbReference type="Pfam" id="PF14689">
    <property type="entry name" value="SPOB_a"/>
    <property type="match status" value="1"/>
</dbReference>
<dbReference type="InterPro" id="IPR004358">
    <property type="entry name" value="Sig_transdc_His_kin-like_C"/>
</dbReference>
<keyword evidence="6" id="KW-1133">Transmembrane helix</keyword>
<keyword evidence="5" id="KW-0175">Coiled coil</keyword>
<evidence type="ECO:0000313" key="9">
    <source>
        <dbReference type="Proteomes" id="UP000005435"/>
    </source>
</evidence>
<evidence type="ECO:0000256" key="1">
    <source>
        <dbReference type="ARBA" id="ARBA00000085"/>
    </source>
</evidence>
<evidence type="ECO:0000256" key="6">
    <source>
        <dbReference type="SAM" id="Phobius"/>
    </source>
</evidence>
<dbReference type="Proteomes" id="UP000005435">
    <property type="component" value="Chromosome"/>
</dbReference>
<dbReference type="GO" id="GO:0004673">
    <property type="term" value="F:protein histidine kinase activity"/>
    <property type="evidence" value="ECO:0007669"/>
    <property type="project" value="UniProtKB-EC"/>
</dbReference>
<dbReference type="GO" id="GO:0042802">
    <property type="term" value="F:identical protein binding"/>
    <property type="evidence" value="ECO:0007669"/>
    <property type="project" value="TreeGrafter"/>
</dbReference>
<organism evidence="8 9">
    <name type="scientific">Acetivibrio clariflavus (strain DSM 19732 / NBRC 101661 / EBR45)</name>
    <name type="common">Clostridium clariflavum</name>
    <dbReference type="NCBI Taxonomy" id="720554"/>
    <lineage>
        <taxon>Bacteria</taxon>
        <taxon>Bacillati</taxon>
        <taxon>Bacillota</taxon>
        <taxon>Clostridia</taxon>
        <taxon>Eubacteriales</taxon>
        <taxon>Oscillospiraceae</taxon>
        <taxon>Acetivibrio</taxon>
    </lineage>
</organism>
<dbReference type="InterPro" id="IPR005467">
    <property type="entry name" value="His_kinase_dom"/>
</dbReference>
<dbReference type="PANTHER" id="PTHR40448:SF1">
    <property type="entry name" value="TWO-COMPONENT SENSOR HISTIDINE KINASE"/>
    <property type="match status" value="1"/>
</dbReference>
<reference evidence="9" key="1">
    <citation type="submission" date="2011-12" db="EMBL/GenBank/DDBJ databases">
        <title>Complete sequence of Clostridium clariflavum DSM 19732.</title>
        <authorList>
            <consortium name="US DOE Joint Genome Institute"/>
            <person name="Lucas S."/>
            <person name="Han J."/>
            <person name="Lapidus A."/>
            <person name="Cheng J.-F."/>
            <person name="Goodwin L."/>
            <person name="Pitluck S."/>
            <person name="Peters L."/>
            <person name="Teshima H."/>
            <person name="Detter J.C."/>
            <person name="Han C."/>
            <person name="Tapia R."/>
            <person name="Land M."/>
            <person name="Hauser L."/>
            <person name="Kyrpides N."/>
            <person name="Ivanova N."/>
            <person name="Pagani I."/>
            <person name="Kitzmiller T."/>
            <person name="Lynd L."/>
            <person name="Izquierdo J."/>
            <person name="Woyke T."/>
        </authorList>
    </citation>
    <scope>NUCLEOTIDE SEQUENCE [LARGE SCALE GENOMIC DNA]</scope>
    <source>
        <strain evidence="9">DSM 19732 / NBRC 101661 / EBR45</strain>
    </source>
</reference>
<dbReference type="EMBL" id="CP003065">
    <property type="protein sequence ID" value="AEV68004.1"/>
    <property type="molecule type" value="Genomic_DNA"/>
</dbReference>
<feature type="transmembrane region" description="Helical" evidence="6">
    <location>
        <begin position="46"/>
        <end position="65"/>
    </location>
</feature>
<proteinExistence type="predicted"/>
<dbReference type="InterPro" id="IPR039506">
    <property type="entry name" value="SPOB_a"/>
</dbReference>
<dbReference type="HOGENOM" id="CLU_020211_8_0_9"/>
<feature type="domain" description="Histidine kinase" evidence="7">
    <location>
        <begin position="186"/>
        <end position="287"/>
    </location>
</feature>
<feature type="transmembrane region" description="Helical" evidence="6">
    <location>
        <begin position="12"/>
        <end position="34"/>
    </location>
</feature>
<dbReference type="PROSITE" id="PS50109">
    <property type="entry name" value="HIS_KIN"/>
    <property type="match status" value="1"/>
</dbReference>
<dbReference type="KEGG" id="ccl:Clocl_1353"/>
<keyword evidence="6" id="KW-0472">Membrane</keyword>
<dbReference type="SMART" id="SM00387">
    <property type="entry name" value="HATPase_c"/>
    <property type="match status" value="1"/>
</dbReference>
<accession>G8M0F9</accession>
<dbReference type="PANTHER" id="PTHR40448">
    <property type="entry name" value="TWO-COMPONENT SENSOR HISTIDINE KINASE"/>
    <property type="match status" value="1"/>
</dbReference>
<dbReference type="STRING" id="720554.Clocl_1353"/>
<evidence type="ECO:0000256" key="3">
    <source>
        <dbReference type="ARBA" id="ARBA00022777"/>
    </source>
</evidence>
<evidence type="ECO:0000256" key="5">
    <source>
        <dbReference type="SAM" id="Coils"/>
    </source>
</evidence>
<dbReference type="Gene3D" id="3.30.565.10">
    <property type="entry name" value="Histidine kinase-like ATPase, C-terminal domain"/>
    <property type="match status" value="1"/>
</dbReference>
<keyword evidence="6" id="KW-0812">Transmembrane</keyword>
<protein>
    <recommendedName>
        <fullName evidence="2">histidine kinase</fullName>
        <ecNumber evidence="2">2.7.13.3</ecNumber>
    </recommendedName>
</protein>
<dbReference type="Pfam" id="PF02518">
    <property type="entry name" value="HATPase_c"/>
    <property type="match status" value="1"/>
</dbReference>
<dbReference type="Gene3D" id="1.10.287.130">
    <property type="match status" value="1"/>
</dbReference>
<evidence type="ECO:0000256" key="4">
    <source>
        <dbReference type="ARBA" id="ARBA00023012"/>
    </source>
</evidence>
<name>G8M0F9_ACECE</name>
<reference evidence="8 9" key="2">
    <citation type="journal article" date="2012" name="Stand. Genomic Sci.">
        <title>Complete Genome Sequence of Clostridium clariflavum DSM 19732.</title>
        <authorList>
            <person name="Izquierdo J.A."/>
            <person name="Goodwin L."/>
            <person name="Davenport K.W."/>
            <person name="Teshima H."/>
            <person name="Bruce D."/>
            <person name="Detter C."/>
            <person name="Tapia R."/>
            <person name="Han S."/>
            <person name="Land M."/>
            <person name="Hauser L."/>
            <person name="Jeffries C.D."/>
            <person name="Han J."/>
            <person name="Pitluck S."/>
            <person name="Nolan M."/>
            <person name="Chen A."/>
            <person name="Huntemann M."/>
            <person name="Mavromatis K."/>
            <person name="Mikhailova N."/>
            <person name="Liolios K."/>
            <person name="Woyke T."/>
            <person name="Lynd L.R."/>
        </authorList>
    </citation>
    <scope>NUCLEOTIDE SEQUENCE [LARGE SCALE GENOMIC DNA]</scope>
    <source>
        <strain evidence="9">DSM 19732 / NBRC 101661 / EBR45</strain>
    </source>
</reference>
<dbReference type="OrthoDB" id="1634477at2"/>
<evidence type="ECO:0000256" key="2">
    <source>
        <dbReference type="ARBA" id="ARBA00012438"/>
    </source>
</evidence>
<feature type="coiled-coil region" evidence="5">
    <location>
        <begin position="73"/>
        <end position="107"/>
    </location>
</feature>
<dbReference type="eggNOG" id="COG3290">
    <property type="taxonomic scope" value="Bacteria"/>
</dbReference>
<keyword evidence="3 8" id="KW-0418">Kinase</keyword>